<evidence type="ECO:0000313" key="1">
    <source>
        <dbReference type="EMBL" id="MCX8524712.1"/>
    </source>
</evidence>
<dbReference type="EMBL" id="JAOVZW010000015">
    <property type="protein sequence ID" value="MCX8524712.1"/>
    <property type="molecule type" value="Genomic_DNA"/>
</dbReference>
<dbReference type="RefSeq" id="WP_267266004.1">
    <property type="nucleotide sequence ID" value="NZ_JAOVZW010000015.1"/>
</dbReference>
<accession>A0ABT3XTH0</accession>
<keyword evidence="2" id="KW-1185">Reference proteome</keyword>
<comment type="caution">
    <text evidence="1">The sequence shown here is derived from an EMBL/GenBank/DDBJ whole genome shotgun (WGS) entry which is preliminary data.</text>
</comment>
<organism evidence="1 2">
    <name type="scientific">Chryseobacterium formosus</name>
    <dbReference type="NCBI Taxonomy" id="1537363"/>
    <lineage>
        <taxon>Bacteria</taxon>
        <taxon>Pseudomonadati</taxon>
        <taxon>Bacteroidota</taxon>
        <taxon>Flavobacteriia</taxon>
        <taxon>Flavobacteriales</taxon>
        <taxon>Weeksellaceae</taxon>
        <taxon>Chryseobacterium group</taxon>
        <taxon>Chryseobacterium</taxon>
    </lineage>
</organism>
<proteinExistence type="predicted"/>
<protein>
    <submittedName>
        <fullName evidence="1">Uncharacterized protein</fullName>
    </submittedName>
</protein>
<dbReference type="Proteomes" id="UP001073122">
    <property type="component" value="Unassembled WGS sequence"/>
</dbReference>
<reference evidence="1" key="1">
    <citation type="submission" date="2022-10" db="EMBL/GenBank/DDBJ databases">
        <title>Chryseobacterium sp. nov., a novel bacterial species.</title>
        <authorList>
            <person name="Cao Y."/>
        </authorList>
    </citation>
    <scope>NUCLEOTIDE SEQUENCE</scope>
    <source>
        <strain evidence="1">CCTCC AB2015118</strain>
    </source>
</reference>
<evidence type="ECO:0000313" key="2">
    <source>
        <dbReference type="Proteomes" id="UP001073122"/>
    </source>
</evidence>
<name>A0ABT3XTH0_9FLAO</name>
<gene>
    <name evidence="1" type="ORF">OF897_12395</name>
</gene>
<sequence>MPVWKYIISDLLRSEKDIIWFPALGEKYYKASDIVIKDLSDENLKKWEGALVSTAESFGVLLKRYTDWGIISCGNGSMGSSHIDGEMNQMILNTRKKNGYPRSPESLLRWSRPTVYETVINDDTISFKVMTLSEDDDRIALTSKMSALEFLLKPFEYFFGDEYKGEGPLCEKMNALIKEKNIDRTISIYLSHKEIAEQFIVSSRIEKIRDVPYPDLYKLSNEEIMNLYCFEKWPAYEISVTMTDAKWLEQYPKIPFSHIFNRYE</sequence>